<keyword evidence="3" id="KW-1185">Reference proteome</keyword>
<reference evidence="2" key="1">
    <citation type="submission" date="2022-08" db="EMBL/GenBank/DDBJ databases">
        <authorList>
            <consortium name="DOE Joint Genome Institute"/>
            <person name="Min B."/>
            <person name="Riley R."/>
            <person name="Sierra-Patev S."/>
            <person name="Naranjo-Ortiz M."/>
            <person name="Looney B."/>
            <person name="Konkel Z."/>
            <person name="Slot J.C."/>
            <person name="Sakamoto Y."/>
            <person name="Steenwyk J.L."/>
            <person name="Rokas A."/>
            <person name="Carro J."/>
            <person name="Camarero S."/>
            <person name="Ferreira P."/>
            <person name="Molpeceres G."/>
            <person name="Ruiz-Duenas F.J."/>
            <person name="Serrano A."/>
            <person name="Henrissat B."/>
            <person name="Drula E."/>
            <person name="Hughes K.W."/>
            <person name="Mata J.L."/>
            <person name="Ishikawa N.K."/>
            <person name="Vargas-Isla R."/>
            <person name="Ushijima S."/>
            <person name="Smith C.A."/>
            <person name="Ahrendt S."/>
            <person name="Andreopoulos W."/>
            <person name="He G."/>
            <person name="Labutti K."/>
            <person name="Lipzen A."/>
            <person name="Ng V."/>
            <person name="Sandor L."/>
            <person name="Barry K."/>
            <person name="Martinez A.T."/>
            <person name="Xiao Y."/>
            <person name="Gibbons J.G."/>
            <person name="Terashima K."/>
            <person name="Hibbett D.S."/>
            <person name="Grigoriev I.V."/>
        </authorList>
    </citation>
    <scope>NUCLEOTIDE SEQUENCE</scope>
    <source>
        <strain evidence="2">TFB9207</strain>
    </source>
</reference>
<comment type="caution">
    <text evidence="2">The sequence shown here is derived from an EMBL/GenBank/DDBJ whole genome shotgun (WGS) entry which is preliminary data.</text>
</comment>
<gene>
    <name evidence="2" type="ORF">F5878DRAFT_628197</name>
</gene>
<sequence length="130" mass="14281">MVYCRRRVLGNLFTLALLRGSAKNTPSPIFQHLPASTRWSVAPIHDLHATTPDASRLPRTPLPRSKNRSLCVRTTVAPMQGAFCGPIVFRPCGGVWFRCWDQQEVGIENGDNKRRGKNGGQGIGLGQKTG</sequence>
<evidence type="ECO:0000256" key="1">
    <source>
        <dbReference type="SAM" id="MobiDB-lite"/>
    </source>
</evidence>
<name>A0AA38P3A0_9AGAR</name>
<organism evidence="2 3">
    <name type="scientific">Lentinula raphanica</name>
    <dbReference type="NCBI Taxonomy" id="153919"/>
    <lineage>
        <taxon>Eukaryota</taxon>
        <taxon>Fungi</taxon>
        <taxon>Dikarya</taxon>
        <taxon>Basidiomycota</taxon>
        <taxon>Agaricomycotina</taxon>
        <taxon>Agaricomycetes</taxon>
        <taxon>Agaricomycetidae</taxon>
        <taxon>Agaricales</taxon>
        <taxon>Marasmiineae</taxon>
        <taxon>Omphalotaceae</taxon>
        <taxon>Lentinula</taxon>
    </lineage>
</organism>
<protein>
    <submittedName>
        <fullName evidence="2">Uncharacterized protein</fullName>
    </submittedName>
</protein>
<dbReference type="Proteomes" id="UP001163846">
    <property type="component" value="Unassembled WGS sequence"/>
</dbReference>
<feature type="compositionally biased region" description="Gly residues" evidence="1">
    <location>
        <begin position="118"/>
        <end position="130"/>
    </location>
</feature>
<dbReference type="AlphaFoldDB" id="A0AA38P3A0"/>
<feature type="region of interest" description="Disordered" evidence="1">
    <location>
        <begin position="108"/>
        <end position="130"/>
    </location>
</feature>
<evidence type="ECO:0000313" key="2">
    <source>
        <dbReference type="EMBL" id="KAJ3835326.1"/>
    </source>
</evidence>
<evidence type="ECO:0000313" key="3">
    <source>
        <dbReference type="Proteomes" id="UP001163846"/>
    </source>
</evidence>
<dbReference type="EMBL" id="MU806422">
    <property type="protein sequence ID" value="KAJ3835326.1"/>
    <property type="molecule type" value="Genomic_DNA"/>
</dbReference>
<proteinExistence type="predicted"/>
<accession>A0AA38P3A0</accession>